<reference evidence="3 4" key="1">
    <citation type="journal article" date="2018" name="Evol. Lett.">
        <title>Horizontal gene cluster transfer increased hallucinogenic mushroom diversity.</title>
        <authorList>
            <person name="Reynolds H.T."/>
            <person name="Vijayakumar V."/>
            <person name="Gluck-Thaler E."/>
            <person name="Korotkin H.B."/>
            <person name="Matheny P.B."/>
            <person name="Slot J.C."/>
        </authorList>
    </citation>
    <scope>NUCLEOTIDE SEQUENCE [LARGE SCALE GENOMIC DNA]</scope>
    <source>
        <strain evidence="3 4">2629</strain>
    </source>
</reference>
<dbReference type="Pfam" id="PF13193">
    <property type="entry name" value="AMP-binding_C"/>
    <property type="match status" value="1"/>
</dbReference>
<dbReference type="InterPro" id="IPR000873">
    <property type="entry name" value="AMP-dep_synth/lig_dom"/>
</dbReference>
<dbReference type="PANTHER" id="PTHR43201:SF32">
    <property type="entry name" value="2-SUCCINYLBENZOATE--COA LIGASE, CHLOROPLASTIC_PEROXISOMAL"/>
    <property type="match status" value="1"/>
</dbReference>
<dbReference type="Gene3D" id="3.30.300.30">
    <property type="match status" value="1"/>
</dbReference>
<organism evidence="3 4">
    <name type="scientific">Panaeolus cyanescens</name>
    <dbReference type="NCBI Taxonomy" id="181874"/>
    <lineage>
        <taxon>Eukaryota</taxon>
        <taxon>Fungi</taxon>
        <taxon>Dikarya</taxon>
        <taxon>Basidiomycota</taxon>
        <taxon>Agaricomycotina</taxon>
        <taxon>Agaricomycetes</taxon>
        <taxon>Agaricomycetidae</taxon>
        <taxon>Agaricales</taxon>
        <taxon>Agaricineae</taxon>
        <taxon>Galeropsidaceae</taxon>
        <taxon>Panaeolus</taxon>
    </lineage>
</organism>
<dbReference type="Proteomes" id="UP000284842">
    <property type="component" value="Unassembled WGS sequence"/>
</dbReference>
<protein>
    <recommendedName>
        <fullName evidence="5">AMP-dependent synthetase/ligase domain-containing protein</fullName>
    </recommendedName>
</protein>
<dbReference type="OrthoDB" id="10253115at2759"/>
<dbReference type="InterPro" id="IPR045851">
    <property type="entry name" value="AMP-bd_C_sf"/>
</dbReference>
<proteinExistence type="predicted"/>
<keyword evidence="4" id="KW-1185">Reference proteome</keyword>
<evidence type="ECO:0000259" key="1">
    <source>
        <dbReference type="Pfam" id="PF00501"/>
    </source>
</evidence>
<dbReference type="Pfam" id="PF00501">
    <property type="entry name" value="AMP-binding"/>
    <property type="match status" value="1"/>
</dbReference>
<comment type="caution">
    <text evidence="3">The sequence shown here is derived from an EMBL/GenBank/DDBJ whole genome shotgun (WGS) entry which is preliminary data.</text>
</comment>
<dbReference type="SUPFAM" id="SSF56801">
    <property type="entry name" value="Acetyl-CoA synthetase-like"/>
    <property type="match status" value="1"/>
</dbReference>
<feature type="domain" description="AMP-dependent synthetase/ligase" evidence="1">
    <location>
        <begin position="56"/>
        <end position="465"/>
    </location>
</feature>
<name>A0A409VAG7_9AGAR</name>
<evidence type="ECO:0000313" key="3">
    <source>
        <dbReference type="EMBL" id="PPQ63866.1"/>
    </source>
</evidence>
<gene>
    <name evidence="3" type="ORF">CVT24_009492</name>
</gene>
<dbReference type="EMBL" id="NHTK01006106">
    <property type="protein sequence ID" value="PPQ63866.1"/>
    <property type="molecule type" value="Genomic_DNA"/>
</dbReference>
<dbReference type="InterPro" id="IPR042099">
    <property type="entry name" value="ANL_N_sf"/>
</dbReference>
<dbReference type="GO" id="GO:0031956">
    <property type="term" value="F:medium-chain fatty acid-CoA ligase activity"/>
    <property type="evidence" value="ECO:0007669"/>
    <property type="project" value="TreeGrafter"/>
</dbReference>
<accession>A0A409VAG7</accession>
<feature type="domain" description="AMP-binding enzyme C-terminal" evidence="2">
    <location>
        <begin position="517"/>
        <end position="594"/>
    </location>
</feature>
<dbReference type="AlphaFoldDB" id="A0A409VAG7"/>
<dbReference type="InParanoid" id="A0A409VAG7"/>
<dbReference type="InterPro" id="IPR025110">
    <property type="entry name" value="AMP-bd_C"/>
</dbReference>
<dbReference type="STRING" id="181874.A0A409VAG7"/>
<sequence>MSSSQWVPKLIDFDFTVDEIICAPGQMHELETVLIDGLVQRVYKNLWPSLRVFWLWAANEHKDLPYIVFEKQRLTFSQVFAQSLKAAAVFYDVYGVRKGDRVVICSRNYPSFLVAFWACHLIGAVSALANAWSPQDILRYCLTHTDAKLIVVDPERADRLEPIATALMAEIGCSGMLVLEHHEGKGEWKGMTAWDKAMQDYKGDPTKILKQDFKITPEDDATILFTSGSSRTTGLPKGVLSTQRQYLTNVLNVMVSGRRAALRRGEGIPVPVPGPQKGILIPVPLFHVTGLTSLSMLATLGGFRIVLMRKWIPELGEWSRAKYAHTNTQDIKSCTDIFRLFDRLIKDENVAVAGGVPSMVADLTDNSKGAPLEALMFGGAPAPDTLAARASKAFPTAALSQGYGLTETSSVAVGFAAEDYSARPQSCGLAMPINDILIMKDNKSVPTGSVGEVWLRGPNVMKGYWKDQAATDKVLTKDGWFKSGDLGYLDEEGFLYIRDRMKDIIIRGGENIDSVTVENVLYSDDRILEAAAVGVPDPRLGELVAAVVSIKPPYHGQVTEAQLIALAAKRLPKFAVPVMIIIQNEPFERTPSGKILKPQLRQLAAKEWVERAGQTSKVKL</sequence>
<dbReference type="GO" id="GO:0006631">
    <property type="term" value="P:fatty acid metabolic process"/>
    <property type="evidence" value="ECO:0007669"/>
    <property type="project" value="TreeGrafter"/>
</dbReference>
<evidence type="ECO:0000313" key="4">
    <source>
        <dbReference type="Proteomes" id="UP000284842"/>
    </source>
</evidence>
<evidence type="ECO:0000259" key="2">
    <source>
        <dbReference type="Pfam" id="PF13193"/>
    </source>
</evidence>
<evidence type="ECO:0008006" key="5">
    <source>
        <dbReference type="Google" id="ProtNLM"/>
    </source>
</evidence>
<dbReference type="Gene3D" id="3.40.50.12780">
    <property type="entry name" value="N-terminal domain of ligase-like"/>
    <property type="match status" value="1"/>
</dbReference>
<dbReference type="PANTHER" id="PTHR43201">
    <property type="entry name" value="ACYL-COA SYNTHETASE"/>
    <property type="match status" value="1"/>
</dbReference>